<dbReference type="Gene3D" id="2.160.20.10">
    <property type="entry name" value="Single-stranded right-handed beta-helix, Pectin lyase-like"/>
    <property type="match status" value="1"/>
</dbReference>
<comment type="subcellular location">
    <subcellularLocation>
        <location evidence="1">Cell envelope</location>
    </subcellularLocation>
    <subcellularLocation>
        <location evidence="2">Cell outer membrane</location>
    </subcellularLocation>
    <subcellularLocation>
        <location evidence="3">Secreted</location>
    </subcellularLocation>
</comment>
<dbReference type="SMART" id="SM00710">
    <property type="entry name" value="PbH1"/>
    <property type="match status" value="7"/>
</dbReference>
<evidence type="ECO:0000256" key="3">
    <source>
        <dbReference type="ARBA" id="ARBA00004613"/>
    </source>
</evidence>
<dbReference type="Pfam" id="PF13229">
    <property type="entry name" value="Beta_helix"/>
    <property type="match status" value="1"/>
</dbReference>
<evidence type="ECO:0000256" key="6">
    <source>
        <dbReference type="ARBA" id="ARBA00023136"/>
    </source>
</evidence>
<reference evidence="9" key="1">
    <citation type="journal article" date="2014" name="Front. Microbiol.">
        <title>High frequency of phylogenetically diverse reductive dehalogenase-homologous genes in deep subseafloor sedimentary metagenomes.</title>
        <authorList>
            <person name="Kawai M."/>
            <person name="Futagami T."/>
            <person name="Toyoda A."/>
            <person name="Takaki Y."/>
            <person name="Nishi S."/>
            <person name="Hori S."/>
            <person name="Arai W."/>
            <person name="Tsubouchi T."/>
            <person name="Morono Y."/>
            <person name="Uchiyama I."/>
            <person name="Ito T."/>
            <person name="Fujiyama A."/>
            <person name="Inagaki F."/>
            <person name="Takami H."/>
        </authorList>
    </citation>
    <scope>NUCLEOTIDE SEQUENCE</scope>
    <source>
        <strain evidence="9">Expedition CK06-06</strain>
    </source>
</reference>
<evidence type="ECO:0000259" key="8">
    <source>
        <dbReference type="Pfam" id="PF13229"/>
    </source>
</evidence>
<dbReference type="InterPro" id="IPR011050">
    <property type="entry name" value="Pectin_lyase_fold/virulence"/>
</dbReference>
<dbReference type="SUPFAM" id="SSF51126">
    <property type="entry name" value="Pectin lyase-like"/>
    <property type="match status" value="2"/>
</dbReference>
<evidence type="ECO:0000256" key="5">
    <source>
        <dbReference type="ARBA" id="ARBA00022729"/>
    </source>
</evidence>
<keyword evidence="6" id="KW-0472">Membrane</keyword>
<sequence>DGSNPTFKICVITDCTASGGDGGGVYCGAGNAVEFADCTFNNNTATYDGGGIYCGVGNSAEFTDCELRNNTATFDGGGLYYGSEGNSILTRCAFSGNRAEYGAGIFYNVNCGLSKLTECSFIDNDANEDGGGVLFGVNNLIMVSDCNFTNNLAQKGAGLYFDPNCGGEIKLSELVGNDANEDGGAIYIGDCNDIEVNDCDISYNTAHHGGGLFCLWSPGSRIIACTIKYNDAAPGLAQGGGIYSFAGPKLIKDCDISYNTSRTSGGGVYLIGDDDPAFPLGP</sequence>
<feature type="non-terminal residue" evidence="9">
    <location>
        <position position="1"/>
    </location>
</feature>
<evidence type="ECO:0000313" key="9">
    <source>
        <dbReference type="EMBL" id="GAF98123.1"/>
    </source>
</evidence>
<evidence type="ECO:0000256" key="7">
    <source>
        <dbReference type="ARBA" id="ARBA00023237"/>
    </source>
</evidence>
<dbReference type="InterPro" id="IPR039448">
    <property type="entry name" value="Beta_helix"/>
</dbReference>
<keyword evidence="5" id="KW-0732">Signal</keyword>
<dbReference type="GO" id="GO:0005576">
    <property type="term" value="C:extracellular region"/>
    <property type="evidence" value="ECO:0007669"/>
    <property type="project" value="UniProtKB-SubCell"/>
</dbReference>
<dbReference type="AlphaFoldDB" id="X0TX21"/>
<feature type="domain" description="Right handed beta helix" evidence="8">
    <location>
        <begin position="10"/>
        <end position="152"/>
    </location>
</feature>
<dbReference type="PANTHER" id="PTHR11319">
    <property type="entry name" value="G PROTEIN-COUPLED RECEPTOR-RELATED"/>
    <property type="match status" value="1"/>
</dbReference>
<protein>
    <recommendedName>
        <fullName evidence="8">Right handed beta helix domain-containing protein</fullName>
    </recommendedName>
</protein>
<keyword evidence="4" id="KW-0964">Secreted</keyword>
<dbReference type="GO" id="GO:0009279">
    <property type="term" value="C:cell outer membrane"/>
    <property type="evidence" value="ECO:0007669"/>
    <property type="project" value="UniProtKB-SubCell"/>
</dbReference>
<accession>X0TX21</accession>
<dbReference type="InterPro" id="IPR003368">
    <property type="entry name" value="POMP_repeat"/>
</dbReference>
<name>X0TX21_9ZZZZ</name>
<comment type="caution">
    <text evidence="9">The sequence shown here is derived from an EMBL/GenBank/DDBJ whole genome shotgun (WGS) entry which is preliminary data.</text>
</comment>
<evidence type="ECO:0000256" key="1">
    <source>
        <dbReference type="ARBA" id="ARBA00004196"/>
    </source>
</evidence>
<organism evidence="9">
    <name type="scientific">marine sediment metagenome</name>
    <dbReference type="NCBI Taxonomy" id="412755"/>
    <lineage>
        <taxon>unclassified sequences</taxon>
        <taxon>metagenomes</taxon>
        <taxon>ecological metagenomes</taxon>
    </lineage>
</organism>
<dbReference type="EMBL" id="BARS01016143">
    <property type="protein sequence ID" value="GAF98123.1"/>
    <property type="molecule type" value="Genomic_DNA"/>
</dbReference>
<dbReference type="InterPro" id="IPR006626">
    <property type="entry name" value="PbH1"/>
</dbReference>
<keyword evidence="7" id="KW-0998">Cell outer membrane</keyword>
<proteinExistence type="predicted"/>
<feature type="non-terminal residue" evidence="9">
    <location>
        <position position="282"/>
    </location>
</feature>
<dbReference type="InterPro" id="IPR012334">
    <property type="entry name" value="Pectin_lyas_fold"/>
</dbReference>
<evidence type="ECO:0000256" key="2">
    <source>
        <dbReference type="ARBA" id="ARBA00004442"/>
    </source>
</evidence>
<evidence type="ECO:0000256" key="4">
    <source>
        <dbReference type="ARBA" id="ARBA00022525"/>
    </source>
</evidence>
<dbReference type="PANTHER" id="PTHR11319:SF35">
    <property type="entry name" value="OUTER MEMBRANE PROTEIN PMPC-RELATED"/>
    <property type="match status" value="1"/>
</dbReference>
<gene>
    <name evidence="9" type="ORF">S01H1_26619</name>
</gene>
<dbReference type="NCBIfam" id="TIGR01376">
    <property type="entry name" value="POMP_repeat"/>
    <property type="match status" value="1"/>
</dbReference>